<feature type="domain" description="YCII-related" evidence="2">
    <location>
        <begin position="4"/>
        <end position="90"/>
    </location>
</feature>
<evidence type="ECO:0000256" key="1">
    <source>
        <dbReference type="ARBA" id="ARBA00007689"/>
    </source>
</evidence>
<organism evidence="3 4">
    <name type="scientific">Actinomycetospora corticicola</name>
    <dbReference type="NCBI Taxonomy" id="663602"/>
    <lineage>
        <taxon>Bacteria</taxon>
        <taxon>Bacillati</taxon>
        <taxon>Actinomycetota</taxon>
        <taxon>Actinomycetes</taxon>
        <taxon>Pseudonocardiales</taxon>
        <taxon>Pseudonocardiaceae</taxon>
        <taxon>Actinomycetospora</taxon>
    </lineage>
</organism>
<reference evidence="3 4" key="1">
    <citation type="submission" date="2020-07" db="EMBL/GenBank/DDBJ databases">
        <title>Sequencing the genomes of 1000 actinobacteria strains.</title>
        <authorList>
            <person name="Klenk H.-P."/>
        </authorList>
    </citation>
    <scope>NUCLEOTIDE SEQUENCE [LARGE SCALE GENOMIC DNA]</scope>
    <source>
        <strain evidence="3 4">DSM 45772</strain>
    </source>
</reference>
<evidence type="ECO:0000313" key="3">
    <source>
        <dbReference type="EMBL" id="NYD35977.1"/>
    </source>
</evidence>
<keyword evidence="4" id="KW-1185">Reference proteome</keyword>
<name>A0A7Y9J5C3_9PSEU</name>
<dbReference type="EMBL" id="JACCBN010000001">
    <property type="protein sequence ID" value="NYD35977.1"/>
    <property type="molecule type" value="Genomic_DNA"/>
</dbReference>
<proteinExistence type="inferred from homology"/>
<comment type="similarity">
    <text evidence="1">Belongs to the YciI family.</text>
</comment>
<dbReference type="Gene3D" id="3.30.70.1060">
    <property type="entry name" value="Dimeric alpha+beta barrel"/>
    <property type="match status" value="1"/>
</dbReference>
<evidence type="ECO:0000313" key="4">
    <source>
        <dbReference type="Proteomes" id="UP000535890"/>
    </source>
</evidence>
<comment type="caution">
    <text evidence="3">The sequence shown here is derived from an EMBL/GenBank/DDBJ whole genome shotgun (WGS) entry which is preliminary data.</text>
</comment>
<dbReference type="InterPro" id="IPR011008">
    <property type="entry name" value="Dimeric_a/b-barrel"/>
</dbReference>
<dbReference type="PANTHER" id="PTHR35174">
    <property type="entry name" value="BLL7171 PROTEIN-RELATED"/>
    <property type="match status" value="1"/>
</dbReference>
<dbReference type="Pfam" id="PF03795">
    <property type="entry name" value="YCII"/>
    <property type="match status" value="1"/>
</dbReference>
<evidence type="ECO:0000259" key="2">
    <source>
        <dbReference type="Pfam" id="PF03795"/>
    </source>
</evidence>
<dbReference type="AlphaFoldDB" id="A0A7Y9J5C3"/>
<gene>
    <name evidence="3" type="ORF">BJ983_002079</name>
</gene>
<dbReference type="SUPFAM" id="SSF54909">
    <property type="entry name" value="Dimeric alpha+beta barrel"/>
    <property type="match status" value="1"/>
</dbReference>
<sequence length="107" mass="11574">MRFLMTTGENSRTPDEALFAEMGAFIEEMTTAGSLVLTGGLTPDARRLETVGDESTVTDGPFAEAKEAVLGFAIIDADSWDEALEFARRFRAIVGDGQSTIHQVFTP</sequence>
<dbReference type="InterPro" id="IPR005545">
    <property type="entry name" value="YCII"/>
</dbReference>
<dbReference type="Proteomes" id="UP000535890">
    <property type="component" value="Unassembled WGS sequence"/>
</dbReference>
<accession>A0A7Y9J5C3</accession>
<protein>
    <recommendedName>
        <fullName evidence="2">YCII-related domain-containing protein</fullName>
    </recommendedName>
</protein>